<protein>
    <submittedName>
        <fullName evidence="2">Uncharacterized protein</fullName>
    </submittedName>
</protein>
<name>A0BS40_PARTE</name>
<organism evidence="2 3">
    <name type="scientific">Paramecium tetraurelia</name>
    <dbReference type="NCBI Taxonomy" id="5888"/>
    <lineage>
        <taxon>Eukaryota</taxon>
        <taxon>Sar</taxon>
        <taxon>Alveolata</taxon>
        <taxon>Ciliophora</taxon>
        <taxon>Intramacronucleata</taxon>
        <taxon>Oligohymenophorea</taxon>
        <taxon>Peniculida</taxon>
        <taxon>Parameciidae</taxon>
        <taxon>Paramecium</taxon>
    </lineage>
</organism>
<dbReference type="InParanoid" id="A0BS40"/>
<keyword evidence="3" id="KW-1185">Reference proteome</keyword>
<dbReference type="AlphaFoldDB" id="A0BS40"/>
<dbReference type="GeneID" id="76803735"/>
<reference evidence="2 3" key="1">
    <citation type="journal article" date="2006" name="Nature">
        <title>Global trends of whole-genome duplications revealed by the ciliate Paramecium tetraurelia.</title>
        <authorList>
            <consortium name="Genoscope"/>
            <person name="Aury J.-M."/>
            <person name="Jaillon O."/>
            <person name="Duret L."/>
            <person name="Noel B."/>
            <person name="Jubin C."/>
            <person name="Porcel B.M."/>
            <person name="Segurens B."/>
            <person name="Daubin V."/>
            <person name="Anthouard V."/>
            <person name="Aiach N."/>
            <person name="Arnaiz O."/>
            <person name="Billaut A."/>
            <person name="Beisson J."/>
            <person name="Blanc I."/>
            <person name="Bouhouche K."/>
            <person name="Camara F."/>
            <person name="Duharcourt S."/>
            <person name="Guigo R."/>
            <person name="Gogendeau D."/>
            <person name="Katinka M."/>
            <person name="Keller A.-M."/>
            <person name="Kissmehl R."/>
            <person name="Klotz C."/>
            <person name="Koll F."/>
            <person name="Le Moue A."/>
            <person name="Lepere C."/>
            <person name="Malinsky S."/>
            <person name="Nowacki M."/>
            <person name="Nowak J.K."/>
            <person name="Plattner H."/>
            <person name="Poulain J."/>
            <person name="Ruiz F."/>
            <person name="Serrano V."/>
            <person name="Zagulski M."/>
            <person name="Dessen P."/>
            <person name="Betermier M."/>
            <person name="Weissenbach J."/>
            <person name="Scarpelli C."/>
            <person name="Schachter V."/>
            <person name="Sperling L."/>
            <person name="Meyer E."/>
            <person name="Cohen J."/>
            <person name="Wincker P."/>
        </authorList>
    </citation>
    <scope>NUCLEOTIDE SEQUENCE [LARGE SCALE GENOMIC DNA]</scope>
    <source>
        <strain evidence="2 3">Stock d4-2</strain>
    </source>
</reference>
<dbReference type="Proteomes" id="UP000000600">
    <property type="component" value="Unassembled WGS sequence"/>
</dbReference>
<feature type="region of interest" description="Disordered" evidence="1">
    <location>
        <begin position="1"/>
        <end position="38"/>
    </location>
</feature>
<feature type="compositionally biased region" description="Basic residues" evidence="1">
    <location>
        <begin position="17"/>
        <end position="32"/>
    </location>
</feature>
<dbReference type="RefSeq" id="XP_052287119.1">
    <property type="nucleotide sequence ID" value="XM_052431198.1"/>
</dbReference>
<sequence length="38" mass="4636">MRVDQVRLYSAKSQRNQTKKVKRELQQRRKVVKIGQDH</sequence>
<gene>
    <name evidence="2" type="ORF">GSPATT00031588001</name>
</gene>
<dbReference type="EMBL" id="CT868013">
    <property type="protein sequence ID" value="CAK61357.1"/>
    <property type="molecule type" value="Genomic_DNA"/>
</dbReference>
<dbReference type="HOGENOM" id="CLU_3336647_0_0_1"/>
<evidence type="ECO:0000313" key="3">
    <source>
        <dbReference type="Proteomes" id="UP000000600"/>
    </source>
</evidence>
<evidence type="ECO:0000313" key="2">
    <source>
        <dbReference type="EMBL" id="CAK61357.1"/>
    </source>
</evidence>
<evidence type="ECO:0000256" key="1">
    <source>
        <dbReference type="SAM" id="MobiDB-lite"/>
    </source>
</evidence>
<proteinExistence type="predicted"/>
<accession>A0BS40</accession>